<gene>
    <name evidence="2" type="ORF">GE061_003999</name>
</gene>
<comment type="caution">
    <text evidence="2">The sequence shown here is derived from an EMBL/GenBank/DDBJ whole genome shotgun (WGS) entry which is preliminary data.</text>
</comment>
<reference evidence="2" key="1">
    <citation type="journal article" date="2021" name="Mol. Ecol. Resour.">
        <title>Apolygus lucorum genome provides insights into omnivorousness and mesophyll feeding.</title>
        <authorList>
            <person name="Liu Y."/>
            <person name="Liu H."/>
            <person name="Wang H."/>
            <person name="Huang T."/>
            <person name="Liu B."/>
            <person name="Yang B."/>
            <person name="Yin L."/>
            <person name="Li B."/>
            <person name="Zhang Y."/>
            <person name="Zhang S."/>
            <person name="Jiang F."/>
            <person name="Zhang X."/>
            <person name="Ren Y."/>
            <person name="Wang B."/>
            <person name="Wang S."/>
            <person name="Lu Y."/>
            <person name="Wu K."/>
            <person name="Fan W."/>
            <person name="Wang G."/>
        </authorList>
    </citation>
    <scope>NUCLEOTIDE SEQUENCE</scope>
    <source>
        <strain evidence="2">12Hb</strain>
    </source>
</reference>
<proteinExistence type="predicted"/>
<feature type="region of interest" description="Disordered" evidence="1">
    <location>
        <begin position="182"/>
        <end position="202"/>
    </location>
</feature>
<sequence>MLRQGFKYKRQSLENKQSGLQAYGANKHTLNIQGVDASVTNDQLRKMWETGSSIYGLLWTTQADWISAANSILAYCCIFKYCLEELRMGHLQIPVGRVAEDVDRMDDGNQRDRVWIKASLPMATPKSKEVLHSQTREFVSRILEYFKQEKENNGPLMDVTKVTERVAAACKISVTTVKRIHKERKNGESNNSSEFSTLGKKHNKPKVVTEVDSFSADALRRHIYAYYSRKEVPTVEKLMKSFETAGLWEASRTSLQKVLKSMGFSYRKLNNRVVLMEKPDIALKRLPCSSDMLKVELLSLVKMRKPLHPTYLLDQKASERGHTVIRLPPYHCHFNPVELVWSWLKDFVGKRNTTFKLEDVKALVHTAVENITPEHWKSYVKHVRGIIDEAWEKDSLTDEEIEQFVISLSGDSSDESSWEEDSDMDEDYDDSMAEARKPASQTGAPSWQRPPRARDSRNQARLQNFLQKKELANNKPVGNWADEFNPQDIVLESMAEARKPASQTGAPSWQGPPRARDSRNQARLQNFLQKKELANNKPVGNWADEFNPQDIVLERSGPKPRNCGGNKKKTPQASDFQAKNESAPKDEPLYDIGGCTASFPLTEKYCMNYDLGGFVPLVRQAYEAIREVDARVDRQMPYCIFLHHCTVYLNAVITDRIKEQGGRPYGNAERARDVLTVDGTIHIVGTEVVQEYIRNIGKFTCTTGEEIFMNPPTIAIPGLPGPNHEPGFFRACTQFTHNVYECYVAPAVTAWYVIATRDENPDWDPLPAEFTPAGGVPTHNLLGYEKLKMSAFKKALMNHESRRVEEEEPSSPVFEDIQVGSQPTPIEDISPQPIDIGSDMESVADLQSEAGDEMSKDRFRLARKRKAARSAAAKNLPKKVNRSNSVKSLDHPRPSTSAAVNPEAAQVIADQTQSILTHYQMQEEVVHSKEIIQSFEKVVDMIQVQHWIQLSDYLYDRNLEHLTEQPIKKDDSLKIKF</sequence>
<protein>
    <submittedName>
        <fullName evidence="2">Uncharacterized protein</fullName>
    </submittedName>
</protein>
<feature type="compositionally biased region" description="Acidic residues" evidence="1">
    <location>
        <begin position="412"/>
        <end position="432"/>
    </location>
</feature>
<dbReference type="InterPro" id="IPR036397">
    <property type="entry name" value="RNaseH_sf"/>
</dbReference>
<evidence type="ECO:0000313" key="3">
    <source>
        <dbReference type="Proteomes" id="UP000466442"/>
    </source>
</evidence>
<keyword evidence="3" id="KW-1185">Reference proteome</keyword>
<feature type="region of interest" description="Disordered" evidence="1">
    <location>
        <begin position="409"/>
        <end position="458"/>
    </location>
</feature>
<organism evidence="2 3">
    <name type="scientific">Apolygus lucorum</name>
    <name type="common">Small green plant bug</name>
    <name type="synonym">Lygocoris lucorum</name>
    <dbReference type="NCBI Taxonomy" id="248454"/>
    <lineage>
        <taxon>Eukaryota</taxon>
        <taxon>Metazoa</taxon>
        <taxon>Ecdysozoa</taxon>
        <taxon>Arthropoda</taxon>
        <taxon>Hexapoda</taxon>
        <taxon>Insecta</taxon>
        <taxon>Pterygota</taxon>
        <taxon>Neoptera</taxon>
        <taxon>Paraneoptera</taxon>
        <taxon>Hemiptera</taxon>
        <taxon>Heteroptera</taxon>
        <taxon>Panheteroptera</taxon>
        <taxon>Cimicomorpha</taxon>
        <taxon>Miridae</taxon>
        <taxon>Mirini</taxon>
        <taxon>Apolygus</taxon>
    </lineage>
</organism>
<dbReference type="Gene3D" id="3.30.420.10">
    <property type="entry name" value="Ribonuclease H-like superfamily/Ribonuclease H"/>
    <property type="match status" value="1"/>
</dbReference>
<dbReference type="AlphaFoldDB" id="A0A8S9WY16"/>
<dbReference type="Proteomes" id="UP000466442">
    <property type="component" value="Linkage Group LG12"/>
</dbReference>
<dbReference type="GO" id="GO:0003676">
    <property type="term" value="F:nucleic acid binding"/>
    <property type="evidence" value="ECO:0007669"/>
    <property type="project" value="InterPro"/>
</dbReference>
<evidence type="ECO:0000256" key="1">
    <source>
        <dbReference type="SAM" id="MobiDB-lite"/>
    </source>
</evidence>
<name>A0A8S9WY16_APOLU</name>
<feature type="region of interest" description="Disordered" evidence="1">
    <location>
        <begin position="497"/>
        <end position="585"/>
    </location>
</feature>
<feature type="region of interest" description="Disordered" evidence="1">
    <location>
        <begin position="800"/>
        <end position="901"/>
    </location>
</feature>
<accession>A0A8S9WY16</accession>
<feature type="compositionally biased region" description="Polar residues" evidence="1">
    <location>
        <begin position="571"/>
        <end position="580"/>
    </location>
</feature>
<evidence type="ECO:0000313" key="2">
    <source>
        <dbReference type="EMBL" id="KAF6201607.1"/>
    </source>
</evidence>
<dbReference type="PANTHER" id="PTHR33939:SF1">
    <property type="entry name" value="DUF4371 DOMAIN-CONTAINING PROTEIN"/>
    <property type="match status" value="1"/>
</dbReference>
<dbReference type="EMBL" id="WIXP02000012">
    <property type="protein sequence ID" value="KAF6201607.1"/>
    <property type="molecule type" value="Genomic_DNA"/>
</dbReference>
<dbReference type="OrthoDB" id="6604072at2759"/>
<dbReference type="PANTHER" id="PTHR33939">
    <property type="entry name" value="PROTEIN CBG22215"/>
    <property type="match status" value="1"/>
</dbReference>